<evidence type="ECO:0000313" key="2">
    <source>
        <dbReference type="Proteomes" id="UP000298097"/>
    </source>
</evidence>
<accession>A0A4R9H8I3</accession>
<dbReference type="AlphaFoldDB" id="A0A4R9H8I3"/>
<dbReference type="RefSeq" id="WP_135773268.1">
    <property type="nucleotide sequence ID" value="NZ_RQEY01000010.1"/>
</dbReference>
<dbReference type="EMBL" id="RQEY01000010">
    <property type="protein sequence ID" value="TGK42350.1"/>
    <property type="molecule type" value="Genomic_DNA"/>
</dbReference>
<name>A0A4R9H8I3_9LEPT</name>
<evidence type="ECO:0000313" key="1">
    <source>
        <dbReference type="EMBL" id="TGK42350.1"/>
    </source>
</evidence>
<gene>
    <name evidence="1" type="ORF">EHO65_06220</name>
</gene>
<dbReference type="OrthoDB" id="324056at2"/>
<keyword evidence="2" id="KW-1185">Reference proteome</keyword>
<proteinExistence type="predicted"/>
<protein>
    <submittedName>
        <fullName evidence="1">Uncharacterized protein</fullName>
    </submittedName>
</protein>
<dbReference type="Proteomes" id="UP000298097">
    <property type="component" value="Unassembled WGS sequence"/>
</dbReference>
<organism evidence="1 2">
    <name type="scientific">Leptospira andrefontaineae</name>
    <dbReference type="NCBI Taxonomy" id="2484976"/>
    <lineage>
        <taxon>Bacteria</taxon>
        <taxon>Pseudomonadati</taxon>
        <taxon>Spirochaetota</taxon>
        <taxon>Spirochaetia</taxon>
        <taxon>Leptospirales</taxon>
        <taxon>Leptospiraceae</taxon>
        <taxon>Leptospira</taxon>
    </lineage>
</organism>
<sequence length="288" mass="32667">MRFLYLVVLLLPSTFVFGFDQNIPTEVWFRPWWKGGEISFFGIYEKEEVPQSGISLQLPFSFGSKEEFRISYVRSSRNKEGKFFETVSLGYQLELTHNFGVRFRFGAEGSEPSSYFTSIGIYGSKLSWDFFGRKNQEENSLGILLNSSQDSEFRIGLGFERIRTNTLDLEDRISIAVYGNWEGFLGQVEGFESASGPIGFVGLGYSSFSKKEEGPKSSTPAQAPVIRTNIYPSLEVEELLRSGFSLQEAISISSLSKGPAEKFENYLDSIPELKRRKIRGLIRTKRGF</sequence>
<reference evidence="1" key="1">
    <citation type="journal article" date="2019" name="PLoS Negl. Trop. Dis.">
        <title>Revisiting the worldwide diversity of Leptospira species in the environment.</title>
        <authorList>
            <person name="Vincent A.T."/>
            <person name="Schiettekatte O."/>
            <person name="Bourhy P."/>
            <person name="Veyrier F.J."/>
            <person name="Picardeau M."/>
        </authorList>
    </citation>
    <scope>NUCLEOTIDE SEQUENCE [LARGE SCALE GENOMIC DNA]</scope>
    <source>
        <strain evidence="1">201800301</strain>
    </source>
</reference>
<comment type="caution">
    <text evidence="1">The sequence shown here is derived from an EMBL/GenBank/DDBJ whole genome shotgun (WGS) entry which is preliminary data.</text>
</comment>